<dbReference type="InterPro" id="IPR020846">
    <property type="entry name" value="MFS_dom"/>
</dbReference>
<keyword evidence="8" id="KW-1185">Reference proteome</keyword>
<feature type="transmembrane region" description="Helical" evidence="5">
    <location>
        <begin position="99"/>
        <end position="118"/>
    </location>
</feature>
<evidence type="ECO:0000256" key="3">
    <source>
        <dbReference type="ARBA" id="ARBA00022989"/>
    </source>
</evidence>
<accession>A0ABU4U7J5</accession>
<dbReference type="InterPro" id="IPR036259">
    <property type="entry name" value="MFS_trans_sf"/>
</dbReference>
<keyword evidence="4 5" id="KW-0472">Membrane</keyword>
<feature type="transmembrane region" description="Helical" evidence="5">
    <location>
        <begin position="333"/>
        <end position="359"/>
    </location>
</feature>
<feature type="transmembrane region" description="Helical" evidence="5">
    <location>
        <begin position="184"/>
        <end position="206"/>
    </location>
</feature>
<keyword evidence="3 5" id="KW-1133">Transmembrane helix</keyword>
<dbReference type="Gene3D" id="1.20.1250.20">
    <property type="entry name" value="MFS general substrate transporter like domains"/>
    <property type="match status" value="2"/>
</dbReference>
<dbReference type="PANTHER" id="PTHR23528:SF1">
    <property type="entry name" value="MAJOR FACILITATOR SUPERFAMILY (MFS) PROFILE DOMAIN-CONTAINING PROTEIN"/>
    <property type="match status" value="1"/>
</dbReference>
<dbReference type="Pfam" id="PF07690">
    <property type="entry name" value="MFS_1"/>
    <property type="match status" value="1"/>
</dbReference>
<feature type="transmembrane region" description="Helical" evidence="5">
    <location>
        <begin position="68"/>
        <end position="87"/>
    </location>
</feature>
<reference evidence="7 8" key="1">
    <citation type="submission" date="2023-11" db="EMBL/GenBank/DDBJ databases">
        <title>Lentzea sokolovensis, sp. nov., Lentzea kristufkii, sp. nov., and Lentzea miocenensis, sp. nov., rare actinobacteria from Sokolov Coal Basin, Miocene lacustrine sediment, Czech Republic.</title>
        <authorList>
            <person name="Lara A."/>
            <person name="Kotroba L."/>
            <person name="Nouioui I."/>
            <person name="Neumann-Schaal M."/>
            <person name="Mast Y."/>
            <person name="Chronakova A."/>
        </authorList>
    </citation>
    <scope>NUCLEOTIDE SEQUENCE [LARGE SCALE GENOMIC DNA]</scope>
    <source>
        <strain evidence="7 8">BCCO 10_0798</strain>
    </source>
</reference>
<organism evidence="7 8">
    <name type="scientific">Lentzea kristufekii</name>
    <dbReference type="NCBI Taxonomy" id="3095430"/>
    <lineage>
        <taxon>Bacteria</taxon>
        <taxon>Bacillati</taxon>
        <taxon>Actinomycetota</taxon>
        <taxon>Actinomycetes</taxon>
        <taxon>Pseudonocardiales</taxon>
        <taxon>Pseudonocardiaceae</taxon>
        <taxon>Lentzea</taxon>
    </lineage>
</organism>
<dbReference type="Proteomes" id="UP001271792">
    <property type="component" value="Unassembled WGS sequence"/>
</dbReference>
<feature type="transmembrane region" description="Helical" evidence="5">
    <location>
        <begin position="400"/>
        <end position="421"/>
    </location>
</feature>
<dbReference type="SUPFAM" id="SSF103473">
    <property type="entry name" value="MFS general substrate transporter"/>
    <property type="match status" value="1"/>
</dbReference>
<dbReference type="PROSITE" id="PS50850">
    <property type="entry name" value="MFS"/>
    <property type="match status" value="1"/>
</dbReference>
<evidence type="ECO:0000256" key="5">
    <source>
        <dbReference type="SAM" id="Phobius"/>
    </source>
</evidence>
<evidence type="ECO:0000256" key="1">
    <source>
        <dbReference type="ARBA" id="ARBA00004651"/>
    </source>
</evidence>
<evidence type="ECO:0000256" key="4">
    <source>
        <dbReference type="ARBA" id="ARBA00023136"/>
    </source>
</evidence>
<evidence type="ECO:0000259" key="6">
    <source>
        <dbReference type="PROSITE" id="PS50850"/>
    </source>
</evidence>
<gene>
    <name evidence="7" type="ORF">SK571_44840</name>
</gene>
<feature type="transmembrane region" description="Helical" evidence="5">
    <location>
        <begin position="308"/>
        <end position="327"/>
    </location>
</feature>
<evidence type="ECO:0000313" key="8">
    <source>
        <dbReference type="Proteomes" id="UP001271792"/>
    </source>
</evidence>
<feature type="domain" description="Major facilitator superfamily (MFS) profile" evidence="6">
    <location>
        <begin position="29"/>
        <end position="425"/>
    </location>
</feature>
<comment type="subcellular location">
    <subcellularLocation>
        <location evidence="1">Cell membrane</location>
        <topology evidence="1">Multi-pass membrane protein</topology>
    </subcellularLocation>
</comment>
<proteinExistence type="predicted"/>
<dbReference type="RefSeq" id="WP_319990201.1">
    <property type="nucleotide sequence ID" value="NZ_JAXAVV010000046.1"/>
</dbReference>
<evidence type="ECO:0000313" key="7">
    <source>
        <dbReference type="EMBL" id="MDX8056545.1"/>
    </source>
</evidence>
<feature type="transmembrane region" description="Helical" evidence="5">
    <location>
        <begin position="158"/>
        <end position="178"/>
    </location>
</feature>
<feature type="transmembrane region" description="Helical" evidence="5">
    <location>
        <begin position="274"/>
        <end position="296"/>
    </location>
</feature>
<feature type="transmembrane region" description="Helical" evidence="5">
    <location>
        <begin position="28"/>
        <end position="48"/>
    </location>
</feature>
<protein>
    <submittedName>
        <fullName evidence="7">MFS transporter</fullName>
    </submittedName>
</protein>
<dbReference type="InterPro" id="IPR011701">
    <property type="entry name" value="MFS"/>
</dbReference>
<dbReference type="PANTHER" id="PTHR23528">
    <property type="match status" value="1"/>
</dbReference>
<comment type="caution">
    <text evidence="7">The sequence shown here is derived from an EMBL/GenBank/DDBJ whole genome shotgun (WGS) entry which is preliminary data.</text>
</comment>
<dbReference type="EMBL" id="JAXAVV010000046">
    <property type="protein sequence ID" value="MDX8056545.1"/>
    <property type="molecule type" value="Genomic_DNA"/>
</dbReference>
<feature type="transmembrane region" description="Helical" evidence="5">
    <location>
        <begin position="371"/>
        <end position="394"/>
    </location>
</feature>
<feature type="transmembrane region" description="Helical" evidence="5">
    <location>
        <begin position="246"/>
        <end position="268"/>
    </location>
</feature>
<feature type="transmembrane region" description="Helical" evidence="5">
    <location>
        <begin position="124"/>
        <end position="146"/>
    </location>
</feature>
<sequence length="425" mass="43395">MNMGRTESDPPVDTATAPPPARHPAFPALLVLAQFGLLLAVLTPVVVALSVKLSVLAPENTEAVQGPILAVGSIMAIIAAPVFGNLSDRTTSRFGRRRPWLVGGAIAGTGALALVGAATEIWQVFVGTALAQLAINASTAAVGALYADQIPERLRGRIGALIGVATNFGAIGGALIGTLLADSIFWTFVVPGLVAVVLVTALAAVIDDPPADRSAIAPASLSDIGRAFTWPVRGHRDFSVNLLSRFLIWMGYTTLIGFQTLMFIQRFGVAPQEVAVYALMATGTAGAATLVGSVGGGWVSDRLDRRRYFVLGSGLVIGAGLVLLGLAGSVGAALLAGVVVGFGLGVYLASDLALAARLVPDPANTGRYMGIVQLASIAPQVLVPFAAPVLLSAGTGAPNYLLLFAAAGAVSIVGSSLMVFVRSVR</sequence>
<name>A0ABU4U7J5_9PSEU</name>
<keyword evidence="2 5" id="KW-0812">Transmembrane</keyword>
<evidence type="ECO:0000256" key="2">
    <source>
        <dbReference type="ARBA" id="ARBA00022692"/>
    </source>
</evidence>